<feature type="domain" description="PH" evidence="4">
    <location>
        <begin position="1"/>
        <end position="21"/>
    </location>
</feature>
<dbReference type="InterPro" id="IPR001810">
    <property type="entry name" value="F-box_dom"/>
</dbReference>
<dbReference type="SUPFAM" id="SSF81383">
    <property type="entry name" value="F-box domain"/>
    <property type="match status" value="1"/>
</dbReference>
<evidence type="ECO:0000256" key="1">
    <source>
        <dbReference type="ARBA" id="ARBA00022574"/>
    </source>
</evidence>
<organism evidence="6 7">
    <name type="scientific">Caerostris darwini</name>
    <dbReference type="NCBI Taxonomy" id="1538125"/>
    <lineage>
        <taxon>Eukaryota</taxon>
        <taxon>Metazoa</taxon>
        <taxon>Ecdysozoa</taxon>
        <taxon>Arthropoda</taxon>
        <taxon>Chelicerata</taxon>
        <taxon>Arachnida</taxon>
        <taxon>Araneae</taxon>
        <taxon>Araneomorphae</taxon>
        <taxon>Entelegynae</taxon>
        <taxon>Araneoidea</taxon>
        <taxon>Araneidae</taxon>
        <taxon>Caerostris</taxon>
    </lineage>
</organism>
<dbReference type="InterPro" id="IPR001849">
    <property type="entry name" value="PH_domain"/>
</dbReference>
<accession>A0AAV4TT56</accession>
<sequence>MAAKSDGEFEEWLESVMEYYSNLTDVKRNFTIDCIIACSGSSQLSHLFTKTSILLYRDFIKLLPAELKEHLLSFLDGESLLACCGVSKTWNNIISSSSRVWQQACRSSNFIVDKNLDNGDARYWKSYFLEMTKRLNHMKTYKCFSTKTYDRNLRRVTAVYYHKGKVATASDSKIIQIWDCGKDTCLLTIKTDSSIASVKFDDSILIASSYLGHMVSWDAISGQRLTEYMRHSGAIFTFDYSKELNLVISGSSDNRIKIWALTNGYLYKTLSDHSCWVLKVMLSPYPAEKGSKHIDRQLLFSLDKTVIVVRMLNFITTDMSSEGLYITTLYSIKHGQPDNVSLFIPGLYFDGEYLYYNKESFDNQKFSSLCKWDVKQRCMVSELELNLKVRALLGVGKKYVAILTPWQHKTLPNFLVLDKETLAKVALWNLPPSRHIGPDCSQLCLGETDWLDGLDGKNDQGVLLTAAIDENCVYVLKWLPRSGQIVT</sequence>
<dbReference type="PROSITE" id="PS50181">
    <property type="entry name" value="FBOX"/>
    <property type="match status" value="1"/>
</dbReference>
<dbReference type="PANTHER" id="PTHR44436:SF1">
    <property type="entry name" value="F-BOX_WD REPEAT-CONTAINING PROTEIN 2"/>
    <property type="match status" value="1"/>
</dbReference>
<dbReference type="EMBL" id="BPLQ01009914">
    <property type="protein sequence ID" value="GIY47298.1"/>
    <property type="molecule type" value="Genomic_DNA"/>
</dbReference>
<reference evidence="6 7" key="1">
    <citation type="submission" date="2021-06" db="EMBL/GenBank/DDBJ databases">
        <title>Caerostris darwini draft genome.</title>
        <authorList>
            <person name="Kono N."/>
            <person name="Arakawa K."/>
        </authorList>
    </citation>
    <scope>NUCLEOTIDE SEQUENCE [LARGE SCALE GENOMIC DNA]</scope>
</reference>
<dbReference type="InterPro" id="IPR001680">
    <property type="entry name" value="WD40_rpt"/>
</dbReference>
<dbReference type="SMART" id="SM00320">
    <property type="entry name" value="WD40"/>
    <property type="match status" value="3"/>
</dbReference>
<dbReference type="PANTHER" id="PTHR44436">
    <property type="entry name" value="F-BOX/WD REPEAT-CONTAINING PROTEIN 2"/>
    <property type="match status" value="1"/>
</dbReference>
<keyword evidence="1 3" id="KW-0853">WD repeat</keyword>
<dbReference type="Proteomes" id="UP001054837">
    <property type="component" value="Unassembled WGS sequence"/>
</dbReference>
<evidence type="ECO:0000256" key="2">
    <source>
        <dbReference type="ARBA" id="ARBA00022737"/>
    </source>
</evidence>
<dbReference type="AlphaFoldDB" id="A0AAV4TT56"/>
<dbReference type="SUPFAM" id="SSF50978">
    <property type="entry name" value="WD40 repeat-like"/>
    <property type="match status" value="1"/>
</dbReference>
<dbReference type="InterPro" id="IPR015943">
    <property type="entry name" value="WD40/YVTN_repeat-like_dom_sf"/>
</dbReference>
<evidence type="ECO:0000256" key="3">
    <source>
        <dbReference type="PROSITE-ProRule" id="PRU00221"/>
    </source>
</evidence>
<dbReference type="Gene3D" id="1.20.1280.50">
    <property type="match status" value="1"/>
</dbReference>
<dbReference type="PROSITE" id="PS50082">
    <property type="entry name" value="WD_REPEATS_2"/>
    <property type="match status" value="1"/>
</dbReference>
<dbReference type="InterPro" id="IPR042627">
    <property type="entry name" value="FBXW2"/>
</dbReference>
<dbReference type="CDD" id="cd22131">
    <property type="entry name" value="F-box_FBXW2"/>
    <property type="match status" value="1"/>
</dbReference>
<feature type="repeat" description="WD" evidence="3">
    <location>
        <begin position="228"/>
        <end position="269"/>
    </location>
</feature>
<evidence type="ECO:0000313" key="7">
    <source>
        <dbReference type="Proteomes" id="UP001054837"/>
    </source>
</evidence>
<keyword evidence="2" id="KW-0677">Repeat</keyword>
<gene>
    <name evidence="6" type="primary">Fbxw2</name>
    <name evidence="6" type="ORF">CDAR_37101</name>
</gene>
<dbReference type="SMART" id="SM00256">
    <property type="entry name" value="FBOX"/>
    <property type="match status" value="1"/>
</dbReference>
<dbReference type="Pfam" id="PF00400">
    <property type="entry name" value="WD40"/>
    <property type="match status" value="1"/>
</dbReference>
<dbReference type="Gene3D" id="2.130.10.10">
    <property type="entry name" value="YVTN repeat-like/Quinoprotein amine dehydrogenase"/>
    <property type="match status" value="1"/>
</dbReference>
<evidence type="ECO:0000259" key="4">
    <source>
        <dbReference type="PROSITE" id="PS50003"/>
    </source>
</evidence>
<comment type="caution">
    <text evidence="6">The sequence shown here is derived from an EMBL/GenBank/DDBJ whole genome shotgun (WGS) entry which is preliminary data.</text>
</comment>
<dbReference type="InterPro" id="IPR036047">
    <property type="entry name" value="F-box-like_dom_sf"/>
</dbReference>
<feature type="domain" description="F-box" evidence="5">
    <location>
        <begin position="57"/>
        <end position="104"/>
    </location>
</feature>
<protein>
    <recommendedName>
        <fullName evidence="8">F-box/WD repeat-containing protein 2</fullName>
    </recommendedName>
</protein>
<evidence type="ECO:0008006" key="8">
    <source>
        <dbReference type="Google" id="ProtNLM"/>
    </source>
</evidence>
<dbReference type="PROSITE" id="PS50003">
    <property type="entry name" value="PH_DOMAIN"/>
    <property type="match status" value="1"/>
</dbReference>
<evidence type="ECO:0000259" key="5">
    <source>
        <dbReference type="PROSITE" id="PS50181"/>
    </source>
</evidence>
<evidence type="ECO:0000313" key="6">
    <source>
        <dbReference type="EMBL" id="GIY47298.1"/>
    </source>
</evidence>
<keyword evidence="7" id="KW-1185">Reference proteome</keyword>
<dbReference type="Pfam" id="PF12937">
    <property type="entry name" value="F-box-like"/>
    <property type="match status" value="1"/>
</dbReference>
<name>A0AAV4TT56_9ARAC</name>
<dbReference type="PROSITE" id="PS50294">
    <property type="entry name" value="WD_REPEATS_REGION"/>
    <property type="match status" value="1"/>
</dbReference>
<proteinExistence type="predicted"/>
<dbReference type="InterPro" id="IPR036322">
    <property type="entry name" value="WD40_repeat_dom_sf"/>
</dbReference>